<evidence type="ECO:0000256" key="4">
    <source>
        <dbReference type="ARBA" id="ARBA00023004"/>
    </source>
</evidence>
<dbReference type="GO" id="GO:0010436">
    <property type="term" value="F:carotenoid dioxygenase activity"/>
    <property type="evidence" value="ECO:0007669"/>
    <property type="project" value="TreeGrafter"/>
</dbReference>
<dbReference type="InterPro" id="IPR004294">
    <property type="entry name" value="Carotenoid_Oase"/>
</dbReference>
<organism evidence="7 8">
    <name type="scientific">Kwoniella dejecticola CBS 10117</name>
    <dbReference type="NCBI Taxonomy" id="1296121"/>
    <lineage>
        <taxon>Eukaryota</taxon>
        <taxon>Fungi</taxon>
        <taxon>Dikarya</taxon>
        <taxon>Basidiomycota</taxon>
        <taxon>Agaricomycotina</taxon>
        <taxon>Tremellomycetes</taxon>
        <taxon>Tremellales</taxon>
        <taxon>Cryptococcaceae</taxon>
        <taxon>Kwoniella</taxon>
    </lineage>
</organism>
<dbReference type="GO" id="GO:0016121">
    <property type="term" value="P:carotene catabolic process"/>
    <property type="evidence" value="ECO:0007669"/>
    <property type="project" value="TreeGrafter"/>
</dbReference>
<feature type="binding site" evidence="5">
    <location>
        <position position="215"/>
    </location>
    <ligand>
        <name>Fe cation</name>
        <dbReference type="ChEBI" id="CHEBI:24875"/>
        <note>catalytic</note>
    </ligand>
</feature>
<dbReference type="EMBL" id="CP144533">
    <property type="protein sequence ID" value="WWC61119.1"/>
    <property type="molecule type" value="Genomic_DNA"/>
</dbReference>
<evidence type="ECO:0000256" key="5">
    <source>
        <dbReference type="PIRSR" id="PIRSR604294-1"/>
    </source>
</evidence>
<feature type="binding site" evidence="5">
    <location>
        <position position="283"/>
    </location>
    <ligand>
        <name>Fe cation</name>
        <dbReference type="ChEBI" id="CHEBI:24875"/>
        <note>catalytic</note>
    </ligand>
</feature>
<gene>
    <name evidence="7" type="ORF">I303_103697</name>
</gene>
<evidence type="ECO:0000256" key="6">
    <source>
        <dbReference type="SAM" id="Phobius"/>
    </source>
</evidence>
<protein>
    <recommendedName>
        <fullName evidence="9">Carotenoid oxygenase</fullName>
    </recommendedName>
</protein>
<dbReference type="AlphaFoldDB" id="A0AAJ8KMC2"/>
<evidence type="ECO:0000313" key="7">
    <source>
        <dbReference type="EMBL" id="WWC61119.1"/>
    </source>
</evidence>
<dbReference type="RefSeq" id="XP_065824897.1">
    <property type="nucleotide sequence ID" value="XM_065968825.1"/>
</dbReference>
<keyword evidence="2 5" id="KW-0479">Metal-binding</keyword>
<dbReference type="GeneID" id="28967412"/>
<comment type="similarity">
    <text evidence="1">Belongs to the carotenoid oxygenase family.</text>
</comment>
<keyword evidence="6" id="KW-0472">Membrane</keyword>
<dbReference type="PANTHER" id="PTHR10543:SF89">
    <property type="entry name" value="CAROTENOID 9,10(9',10')-CLEAVAGE DIOXYGENASE 1"/>
    <property type="match status" value="1"/>
</dbReference>
<evidence type="ECO:0000313" key="8">
    <source>
        <dbReference type="Proteomes" id="UP000078595"/>
    </source>
</evidence>
<dbReference type="Pfam" id="PF03055">
    <property type="entry name" value="RPE65"/>
    <property type="match status" value="1"/>
</dbReference>
<comment type="cofactor">
    <cofactor evidence="5">
        <name>Fe(2+)</name>
        <dbReference type="ChEBI" id="CHEBI:29033"/>
    </cofactor>
    <text evidence="5">Binds 1 Fe(2+) ion per subunit.</text>
</comment>
<feature type="transmembrane region" description="Helical" evidence="6">
    <location>
        <begin position="578"/>
        <end position="599"/>
    </location>
</feature>
<dbReference type="KEGG" id="kdj:28967412"/>
<evidence type="ECO:0000256" key="1">
    <source>
        <dbReference type="ARBA" id="ARBA00006787"/>
    </source>
</evidence>
<keyword evidence="4 5" id="KW-0408">Iron</keyword>
<feature type="binding site" evidence="5">
    <location>
        <position position="522"/>
    </location>
    <ligand>
        <name>Fe cation</name>
        <dbReference type="ChEBI" id="CHEBI:24875"/>
        <note>catalytic</note>
    </ligand>
</feature>
<sequence length="602" mass="67558">MVADHIHPFLKGNFAPVTDEFDGDGMLHGVYFAKAGPLYTNRHLATPLLSMTLLLLRSPLPSIALLISPLSSLHRIVTAIIQAFLIAVRARMGVLSVANTSVVWWGRGLGEKDEEEEVEDILKSPDQRLLATCESGPPLEVRLPELQTVGWDRLDEHGETLSNRRGRWEWWKRFGLSRVQEMFDAPHVRYSVINSSGEHIVWKQGVDVGRAKMMHDFAATRTHTILLNLPLTLAPHNLFSTHPVPLIHFDRTLPSEFVIFPRLLDPSHQPIRFRDLEPSLIFHTANAWDSYNDEGNLVAINMLGCRFRSAKLVYAAGAIDVPIVEKAFGENDIVRLQYYRFDMQDKTSITHNFPLTAIPFEFPTLPPHLGMTASKYVYGCTMQSGSFDERLGGAAKVDCIAKINVEELIRRGLARGEGKNDTPVDDRTSAQIVRESKQGLTGPIELFEMPSGWYAQEPRFVPRHEATTQDDGYLITYADGIPSSEPGSGSELWIIDAKHLSRGMSAVTARIKLPQRVPYGLHGTFVPASLIKNQRSLASPLPHQDLLQDKVARSRLQHFVSILFDRPMYREKSRTERAILAIMLPCGVAMLALAIREIIHVI</sequence>
<proteinExistence type="inferred from homology"/>
<keyword evidence="6" id="KW-0812">Transmembrane</keyword>
<evidence type="ECO:0000256" key="3">
    <source>
        <dbReference type="ARBA" id="ARBA00023002"/>
    </source>
</evidence>
<evidence type="ECO:0008006" key="9">
    <source>
        <dbReference type="Google" id="ProtNLM"/>
    </source>
</evidence>
<evidence type="ECO:0000256" key="2">
    <source>
        <dbReference type="ARBA" id="ARBA00022723"/>
    </source>
</evidence>
<dbReference type="PANTHER" id="PTHR10543">
    <property type="entry name" value="BETA-CAROTENE DIOXYGENASE"/>
    <property type="match status" value="1"/>
</dbReference>
<reference evidence="7" key="1">
    <citation type="submission" date="2013-07" db="EMBL/GenBank/DDBJ databases">
        <authorList>
            <consortium name="The Broad Institute Genome Sequencing Platform"/>
            <person name="Cuomo C."/>
            <person name="Litvintseva A."/>
            <person name="Chen Y."/>
            <person name="Heitman J."/>
            <person name="Sun S."/>
            <person name="Springer D."/>
            <person name="Dromer F."/>
            <person name="Young S.K."/>
            <person name="Zeng Q."/>
            <person name="Gargeya S."/>
            <person name="Fitzgerald M."/>
            <person name="Abouelleil A."/>
            <person name="Alvarado L."/>
            <person name="Berlin A.M."/>
            <person name="Chapman S.B."/>
            <person name="Dewar J."/>
            <person name="Goldberg J."/>
            <person name="Griggs A."/>
            <person name="Gujja S."/>
            <person name="Hansen M."/>
            <person name="Howarth C."/>
            <person name="Imamovic A."/>
            <person name="Larimer J."/>
            <person name="McCowan C."/>
            <person name="Murphy C."/>
            <person name="Pearson M."/>
            <person name="Priest M."/>
            <person name="Roberts A."/>
            <person name="Saif S."/>
            <person name="Shea T."/>
            <person name="Sykes S."/>
            <person name="Wortman J."/>
            <person name="Nusbaum C."/>
            <person name="Birren B."/>
        </authorList>
    </citation>
    <scope>NUCLEOTIDE SEQUENCE</scope>
    <source>
        <strain evidence="7">CBS 10117</strain>
    </source>
</reference>
<keyword evidence="6" id="KW-1133">Transmembrane helix</keyword>
<accession>A0AAJ8KMC2</accession>
<keyword evidence="3" id="KW-0560">Oxidoreductase</keyword>
<dbReference type="Proteomes" id="UP000078595">
    <property type="component" value="Chromosome 4"/>
</dbReference>
<name>A0AAJ8KMC2_9TREE</name>
<keyword evidence="8" id="KW-1185">Reference proteome</keyword>
<dbReference type="GO" id="GO:0046872">
    <property type="term" value="F:metal ion binding"/>
    <property type="evidence" value="ECO:0007669"/>
    <property type="project" value="UniProtKB-KW"/>
</dbReference>
<reference evidence="7" key="2">
    <citation type="submission" date="2024-02" db="EMBL/GenBank/DDBJ databases">
        <title>Comparative genomics of Cryptococcus and Kwoniella reveals pathogenesis evolution and contrasting modes of karyotype evolution via chromosome fusion or intercentromeric recombination.</title>
        <authorList>
            <person name="Coelho M.A."/>
            <person name="David-Palma M."/>
            <person name="Shea T."/>
            <person name="Bowers K."/>
            <person name="McGinley-Smith S."/>
            <person name="Mohammad A.W."/>
            <person name="Gnirke A."/>
            <person name="Yurkov A.M."/>
            <person name="Nowrousian M."/>
            <person name="Sun S."/>
            <person name="Cuomo C.A."/>
            <person name="Heitman J."/>
        </authorList>
    </citation>
    <scope>NUCLEOTIDE SEQUENCE</scope>
    <source>
        <strain evidence="7">CBS 10117</strain>
    </source>
</reference>